<accession>A0AAU9ZNB2</accession>
<name>A0AAU9ZNB2_PHORO</name>
<dbReference type="GO" id="GO:0042030">
    <property type="term" value="F:ATPase inhibitor activity"/>
    <property type="evidence" value="ECO:0007669"/>
    <property type="project" value="UniProtKB-UniRule"/>
</dbReference>
<keyword evidence="4" id="KW-0809">Transit peptide</keyword>
<protein>
    <recommendedName>
        <fullName evidence="3 9">ATPase inhibitor, mitochondrial</fullName>
    </recommendedName>
    <alternativeName>
        <fullName evidence="9">ATP synthase F1 subunit epsilon</fullName>
    </alternativeName>
</protein>
<sequence>MAGSVLAIRARLGVWGVRVLQPRSFGSDSSESMDTGAGSIREAGGAFGKREKAEEDRYFREKTREQLAALKKHHEDEIQHHHQEIERLQKQIERHKKKIKSLRSDH</sequence>
<evidence type="ECO:0000256" key="3">
    <source>
        <dbReference type="ARBA" id="ARBA00019626"/>
    </source>
</evidence>
<dbReference type="FunFam" id="1.20.5.500:FF:000004">
    <property type="entry name" value="ATPase inhibitor A, mitochondrial"/>
    <property type="match status" value="1"/>
</dbReference>
<feature type="region of interest" description="Disordered" evidence="11">
    <location>
        <begin position="25"/>
        <end position="58"/>
    </location>
</feature>
<comment type="similarity">
    <text evidence="2 9">Belongs to the ATPase inhibitor family.</text>
</comment>
<feature type="compositionally biased region" description="Basic and acidic residues" evidence="11">
    <location>
        <begin position="48"/>
        <end position="58"/>
    </location>
</feature>
<feature type="coiled-coil region" evidence="10">
    <location>
        <begin position="64"/>
        <end position="105"/>
    </location>
</feature>
<dbReference type="SUPFAM" id="SSF64602">
    <property type="entry name" value="F1 ATPase inhibitor, IF1, C-terminal domain"/>
    <property type="match status" value="1"/>
</dbReference>
<comment type="caution">
    <text evidence="12">The sequence shown here is derived from an EMBL/GenBank/DDBJ whole genome shotgun (WGS) entry which is preliminary data.</text>
</comment>
<dbReference type="GeneID" id="127225468"/>
<dbReference type="PANTHER" id="PTHR48417:SF1">
    <property type="entry name" value="ATP SYNTHASE F1 SUBUNIT EPSILON"/>
    <property type="match status" value="1"/>
</dbReference>
<dbReference type="GO" id="GO:0005739">
    <property type="term" value="C:mitochondrion"/>
    <property type="evidence" value="ECO:0007669"/>
    <property type="project" value="UniProtKB-SubCell"/>
</dbReference>
<keyword evidence="13" id="KW-1185">Reference proteome</keyword>
<keyword evidence="6 9" id="KW-0496">Mitochondrion</keyword>
<dbReference type="RefSeq" id="XP_051044954.1">
    <property type="nucleotide sequence ID" value="XM_051188997.1"/>
</dbReference>
<dbReference type="Proteomes" id="UP001152836">
    <property type="component" value="Unassembled WGS sequence"/>
</dbReference>
<gene>
    <name evidence="12" type="primary">Atp5if1</name>
    <name evidence="12" type="ORF">PHOROB_LOCUS10033</name>
</gene>
<dbReference type="CTD" id="93974"/>
<dbReference type="InterPro" id="IPR007648">
    <property type="entry name" value="ATPase_inhibitor_mt"/>
</dbReference>
<dbReference type="KEGG" id="prob:127225468"/>
<evidence type="ECO:0000256" key="1">
    <source>
        <dbReference type="ARBA" id="ARBA00004173"/>
    </source>
</evidence>
<evidence type="ECO:0000313" key="13">
    <source>
        <dbReference type="Proteomes" id="UP001152836"/>
    </source>
</evidence>
<comment type="function">
    <text evidence="8">Endogenous F(1)F(o)-ATPase inhibitor limiting ATP depletion when the mitochondrial membrane potential falls below a threshold and the F(1)F(o)-ATP synthase starts hydrolyzing ATP to pump protons out of the mitochondrial matrix. Required to avoid the consumption of cellular ATP when the F(1)F(o)-ATP synthase enzyme acts as an ATP hydrolase. Indirectly acts as a regulator of heme synthesis in erythroid tissues: regulates heme synthesis by modulating the mitochondrial pH and redox potential, allowing FECH to efficiently catalyze the incorporation of iron into protoporphyrin IX to produce heme.</text>
</comment>
<evidence type="ECO:0000256" key="7">
    <source>
        <dbReference type="ARBA" id="ARBA00026043"/>
    </source>
</evidence>
<reference evidence="12" key="1">
    <citation type="submission" date="2022-06" db="EMBL/GenBank/DDBJ databases">
        <authorList>
            <person name="Andreotti S."/>
            <person name="Wyler E."/>
        </authorList>
    </citation>
    <scope>NUCLEOTIDE SEQUENCE</scope>
</reference>
<dbReference type="Gene3D" id="1.20.5.500">
    <property type="entry name" value="Single helix bin"/>
    <property type="match status" value="2"/>
</dbReference>
<evidence type="ECO:0000256" key="11">
    <source>
        <dbReference type="SAM" id="MobiDB-lite"/>
    </source>
</evidence>
<dbReference type="EMBL" id="CALSGD010001464">
    <property type="protein sequence ID" value="CAH6793190.1"/>
    <property type="molecule type" value="Genomic_DNA"/>
</dbReference>
<evidence type="ECO:0000256" key="8">
    <source>
        <dbReference type="ARBA" id="ARBA00046200"/>
    </source>
</evidence>
<evidence type="ECO:0000256" key="6">
    <source>
        <dbReference type="ARBA" id="ARBA00023128"/>
    </source>
</evidence>
<evidence type="ECO:0000256" key="5">
    <source>
        <dbReference type="ARBA" id="ARBA00023054"/>
    </source>
</evidence>
<comment type="domain">
    <text evidence="9">Forms an alpha-helical dimer with monomers associated via an antiparallel alpha-helical coiled coil, leaving each N-terminal inhibitory region accessible for interaction with an F1 catalytic domain. The inhibitory N-terminal region binds the alpha(ADP-bound)-beta(ADP-bound) (ATP5F1A-ATP5F1B) interface of F1-ATPase, and also contact the central gamma subunit (ATP5F1C). This dimeric state is favored by pH values below 7.0, and at higher values the dimers associate to form inactive homotetramer, where the inhibitory region is occluded, masking its inhibitory activity.</text>
</comment>
<evidence type="ECO:0000256" key="10">
    <source>
        <dbReference type="SAM" id="Coils"/>
    </source>
</evidence>
<proteinExistence type="inferred from homology"/>
<dbReference type="FunFam" id="1.20.5.500:FF:000003">
    <property type="entry name" value="ATPase inhibitor B, mitochondrial"/>
    <property type="match status" value="1"/>
</dbReference>
<evidence type="ECO:0000256" key="2">
    <source>
        <dbReference type="ARBA" id="ARBA00010901"/>
    </source>
</evidence>
<evidence type="ECO:0000256" key="9">
    <source>
        <dbReference type="RuleBase" id="RU368087"/>
    </source>
</evidence>
<dbReference type="Pfam" id="PF04568">
    <property type="entry name" value="IATP"/>
    <property type="match status" value="1"/>
</dbReference>
<evidence type="ECO:0000256" key="4">
    <source>
        <dbReference type="ARBA" id="ARBA00022946"/>
    </source>
</evidence>
<keyword evidence="5 10" id="KW-0175">Coiled coil</keyword>
<dbReference type="AlphaFoldDB" id="A0AAU9ZNB2"/>
<organism evidence="12 13">
    <name type="scientific">Phodopus roborovskii</name>
    <name type="common">Roborovski's desert hamster</name>
    <name type="synonym">Cricetulus roborovskii</name>
    <dbReference type="NCBI Taxonomy" id="109678"/>
    <lineage>
        <taxon>Eukaryota</taxon>
        <taxon>Metazoa</taxon>
        <taxon>Chordata</taxon>
        <taxon>Craniata</taxon>
        <taxon>Vertebrata</taxon>
        <taxon>Euteleostomi</taxon>
        <taxon>Mammalia</taxon>
        <taxon>Eutheria</taxon>
        <taxon>Euarchontoglires</taxon>
        <taxon>Glires</taxon>
        <taxon>Rodentia</taxon>
        <taxon>Myomorpha</taxon>
        <taxon>Muroidea</taxon>
        <taxon>Cricetidae</taxon>
        <taxon>Cricetinae</taxon>
        <taxon>Phodopus</taxon>
    </lineage>
</organism>
<comment type="subunit">
    <text evidence="7 9">Homodimer; represents the active form and is present at a pH value below 6.5. Homotetramer; represents the inactive form and is present at a pH value above 7.0.</text>
</comment>
<dbReference type="PANTHER" id="PTHR48417">
    <property type="entry name" value="ATP SYNTHASE F1 SUBUNIT EPSILON"/>
    <property type="match status" value="1"/>
</dbReference>
<evidence type="ECO:0000313" key="12">
    <source>
        <dbReference type="EMBL" id="CAH6793190.1"/>
    </source>
</evidence>
<comment type="subcellular location">
    <subcellularLocation>
        <location evidence="1 9">Mitochondrion</location>
    </subcellularLocation>
</comment>